<organism evidence="2 3">
    <name type="scientific">Botryotinia convoluta</name>
    <dbReference type="NCBI Taxonomy" id="54673"/>
    <lineage>
        <taxon>Eukaryota</taxon>
        <taxon>Fungi</taxon>
        <taxon>Dikarya</taxon>
        <taxon>Ascomycota</taxon>
        <taxon>Pezizomycotina</taxon>
        <taxon>Leotiomycetes</taxon>
        <taxon>Helotiales</taxon>
        <taxon>Sclerotiniaceae</taxon>
        <taxon>Botryotinia</taxon>
    </lineage>
</organism>
<dbReference type="Proteomes" id="UP000297527">
    <property type="component" value="Unassembled WGS sequence"/>
</dbReference>
<feature type="compositionally biased region" description="Basic and acidic residues" evidence="1">
    <location>
        <begin position="110"/>
        <end position="120"/>
    </location>
</feature>
<sequence length="135" mass="15006">MQTVADHSDTVTSKKQKEAQEDAAEAATVVNEEDEEDEVEEKEPMIAVKKVEAYEQDIEKKEETDELDQCTVTQSGRSQAPAVARRGRSTGRGFKGSMSANNTPAKRGRGQNEKFEEKMPTAKKQRTNQARKSMG</sequence>
<feature type="compositionally biased region" description="Acidic residues" evidence="1">
    <location>
        <begin position="31"/>
        <end position="41"/>
    </location>
</feature>
<accession>A0A4Z1I2G7</accession>
<dbReference type="AlphaFoldDB" id="A0A4Z1I2G7"/>
<protein>
    <submittedName>
        <fullName evidence="2">Uncharacterized protein</fullName>
    </submittedName>
</protein>
<comment type="caution">
    <text evidence="2">The sequence shown here is derived from an EMBL/GenBank/DDBJ whole genome shotgun (WGS) entry which is preliminary data.</text>
</comment>
<evidence type="ECO:0000313" key="3">
    <source>
        <dbReference type="Proteomes" id="UP000297527"/>
    </source>
</evidence>
<reference evidence="2 3" key="1">
    <citation type="submission" date="2017-12" db="EMBL/GenBank/DDBJ databases">
        <title>Comparative genomics of Botrytis spp.</title>
        <authorList>
            <person name="Valero-Jimenez C.A."/>
            <person name="Tapia P."/>
            <person name="Veloso J."/>
            <person name="Silva-Moreno E."/>
            <person name="Staats M."/>
            <person name="Valdes J.H."/>
            <person name="Van Kan J.A.L."/>
        </authorList>
    </citation>
    <scope>NUCLEOTIDE SEQUENCE [LARGE SCALE GENOMIC DNA]</scope>
    <source>
        <strain evidence="2 3">MUCL11595</strain>
    </source>
</reference>
<feature type="region of interest" description="Disordered" evidence="1">
    <location>
        <begin position="1"/>
        <end position="48"/>
    </location>
</feature>
<gene>
    <name evidence="2" type="ORF">BCON_0133g00250</name>
</gene>
<dbReference type="EMBL" id="PQXN01000133">
    <property type="protein sequence ID" value="TGO52880.1"/>
    <property type="molecule type" value="Genomic_DNA"/>
</dbReference>
<evidence type="ECO:0000313" key="2">
    <source>
        <dbReference type="EMBL" id="TGO52880.1"/>
    </source>
</evidence>
<evidence type="ECO:0000256" key="1">
    <source>
        <dbReference type="SAM" id="MobiDB-lite"/>
    </source>
</evidence>
<keyword evidence="3" id="KW-1185">Reference proteome</keyword>
<dbReference type="OrthoDB" id="3550947at2759"/>
<feature type="compositionally biased region" description="Polar residues" evidence="1">
    <location>
        <begin position="1"/>
        <end position="13"/>
    </location>
</feature>
<name>A0A4Z1I2G7_9HELO</name>
<proteinExistence type="predicted"/>
<feature type="region of interest" description="Disordered" evidence="1">
    <location>
        <begin position="60"/>
        <end position="135"/>
    </location>
</feature>